<feature type="compositionally biased region" description="Gly residues" evidence="1">
    <location>
        <begin position="249"/>
        <end position="258"/>
    </location>
</feature>
<comment type="caution">
    <text evidence="2">The sequence shown here is derived from an EMBL/GenBank/DDBJ whole genome shotgun (WGS) entry which is preliminary data.</text>
</comment>
<protein>
    <submittedName>
        <fullName evidence="2">Uncharacterized protein</fullName>
    </submittedName>
</protein>
<gene>
    <name evidence="2" type="ORF">ACFFUA_10440</name>
</gene>
<reference evidence="2 3" key="1">
    <citation type="submission" date="2024-09" db="EMBL/GenBank/DDBJ databases">
        <authorList>
            <person name="Sun Q."/>
            <person name="Mori K."/>
        </authorList>
    </citation>
    <scope>NUCLEOTIDE SEQUENCE [LARGE SCALE GENOMIC DNA]</scope>
    <source>
        <strain evidence="2 3">JCM 9767</strain>
    </source>
</reference>
<accession>A0ABV5L9U0</accession>
<evidence type="ECO:0000256" key="1">
    <source>
        <dbReference type="SAM" id="MobiDB-lite"/>
    </source>
</evidence>
<dbReference type="EMBL" id="JBHMDI010000019">
    <property type="protein sequence ID" value="MFB9347872.1"/>
    <property type="molecule type" value="Genomic_DNA"/>
</dbReference>
<name>A0ABV5L9U0_9ACTN</name>
<evidence type="ECO:0000313" key="2">
    <source>
        <dbReference type="EMBL" id="MFB9347872.1"/>
    </source>
</evidence>
<dbReference type="Proteomes" id="UP001589753">
    <property type="component" value="Unassembled WGS sequence"/>
</dbReference>
<dbReference type="RefSeq" id="WP_234318960.1">
    <property type="nucleotide sequence ID" value="NZ_JBHMDI010000019.1"/>
</dbReference>
<sequence>MPHTLRVIVLQPVLEVSDPAGFTLWPVAGIEPYGFLPLSGALAPTEVGTAVMSIAAHNDVVPAADDRLPRPVDPLGSFLHGLLTMDDLFASGGLRVTDTASGVTLLPGCCNGLEERRDWFDVLDGDGRASFGHDPSPLAERHGDAVRLTVDADRDDSPVIELAAGELRSLLTGAERDLTGFLALAAAWAARRLPGHAAPVTSALARALVLPAQGPPSASPRRPEAVGRRAPPPHRPIPSSGTGARGTRRGGSGRGGRA</sequence>
<evidence type="ECO:0000313" key="3">
    <source>
        <dbReference type="Proteomes" id="UP001589753"/>
    </source>
</evidence>
<proteinExistence type="predicted"/>
<organism evidence="2 3">
    <name type="scientific">Streptomyces heliomycini</name>
    <dbReference type="NCBI Taxonomy" id="284032"/>
    <lineage>
        <taxon>Bacteria</taxon>
        <taxon>Bacillati</taxon>
        <taxon>Actinomycetota</taxon>
        <taxon>Actinomycetes</taxon>
        <taxon>Kitasatosporales</taxon>
        <taxon>Streptomycetaceae</taxon>
        <taxon>Streptomyces</taxon>
    </lineage>
</organism>
<keyword evidence="3" id="KW-1185">Reference proteome</keyword>
<feature type="region of interest" description="Disordered" evidence="1">
    <location>
        <begin position="212"/>
        <end position="258"/>
    </location>
</feature>